<reference evidence="6" key="1">
    <citation type="journal article" date="2021" name="PeerJ">
        <title>Extensive microbial diversity within the chicken gut microbiome revealed by metagenomics and culture.</title>
        <authorList>
            <person name="Gilroy R."/>
            <person name="Ravi A."/>
            <person name="Getino M."/>
            <person name="Pursley I."/>
            <person name="Horton D.L."/>
            <person name="Alikhan N.F."/>
            <person name="Baker D."/>
            <person name="Gharbi K."/>
            <person name="Hall N."/>
            <person name="Watson M."/>
            <person name="Adriaenssens E.M."/>
            <person name="Foster-Nyarko E."/>
            <person name="Jarju S."/>
            <person name="Secka A."/>
            <person name="Antonio M."/>
            <person name="Oren A."/>
            <person name="Chaudhuri R.R."/>
            <person name="La Ragione R."/>
            <person name="Hildebrand F."/>
            <person name="Pallen M.J."/>
        </authorList>
    </citation>
    <scope>NUCLEOTIDE SEQUENCE</scope>
    <source>
        <strain evidence="6">CHK192-19661</strain>
    </source>
</reference>
<feature type="active site" description="Schiff-base intermediate with substrate" evidence="4">
    <location>
        <position position="160"/>
    </location>
</feature>
<evidence type="ECO:0000313" key="7">
    <source>
        <dbReference type="Proteomes" id="UP000824025"/>
    </source>
</evidence>
<evidence type="ECO:0000256" key="1">
    <source>
        <dbReference type="ARBA" id="ARBA00023239"/>
    </source>
</evidence>
<sequence>MKKRELLVPVVTPFRADESVNYGELKRLVRKVLNEGADGIYVCGGSSEFVLLTHEERKEILETVISAADGAYVAAHVGAASTAEAVALARHAKKAGADCIASVPPYWYKYSFVELCGYFTALADAGLPVMVYNIPASSKVSFTQEEFCALFRDERIFGMKFTDTNYYQMERIKAKTGVYVYSGADECYLSALAAGADGAIGTTFNFMLKKYIEIRDAFRKGENERALRVMASANNVTETIIARCLPCTKYVLTLQGIDAGECRGPFAPVTEEEKRAIRTAFENNL</sequence>
<keyword evidence="1 3" id="KW-0456">Lyase</keyword>
<evidence type="ECO:0000256" key="3">
    <source>
        <dbReference type="PIRNR" id="PIRNR001365"/>
    </source>
</evidence>
<dbReference type="Pfam" id="PF00701">
    <property type="entry name" value="DHDPS"/>
    <property type="match status" value="1"/>
</dbReference>
<keyword evidence="2" id="KW-0704">Schiff base</keyword>
<dbReference type="GO" id="GO:0019262">
    <property type="term" value="P:N-acetylneuraminate catabolic process"/>
    <property type="evidence" value="ECO:0007669"/>
    <property type="project" value="TreeGrafter"/>
</dbReference>
<dbReference type="SUPFAM" id="SSF51569">
    <property type="entry name" value="Aldolase"/>
    <property type="match status" value="1"/>
</dbReference>
<dbReference type="PANTHER" id="PTHR42849">
    <property type="entry name" value="N-ACETYLNEURAMINATE LYASE"/>
    <property type="match status" value="1"/>
</dbReference>
<dbReference type="EMBL" id="DXCF01000041">
    <property type="protein sequence ID" value="HIZ10392.1"/>
    <property type="molecule type" value="Genomic_DNA"/>
</dbReference>
<dbReference type="SMART" id="SM01130">
    <property type="entry name" value="DHDPS"/>
    <property type="match status" value="1"/>
</dbReference>
<dbReference type="PANTHER" id="PTHR42849:SF1">
    <property type="entry name" value="N-ACETYLNEURAMINATE LYASE"/>
    <property type="match status" value="1"/>
</dbReference>
<evidence type="ECO:0000256" key="5">
    <source>
        <dbReference type="PIRSR" id="PIRSR001365-2"/>
    </source>
</evidence>
<feature type="active site" description="Proton donor/acceptor" evidence="4">
    <location>
        <position position="132"/>
    </location>
</feature>
<dbReference type="InterPro" id="IPR013785">
    <property type="entry name" value="Aldolase_TIM"/>
</dbReference>
<protein>
    <submittedName>
        <fullName evidence="6">Dihydrodipicolinate synthase family protein</fullName>
    </submittedName>
</protein>
<gene>
    <name evidence="6" type="ORF">H9726_07885</name>
</gene>
<proteinExistence type="inferred from homology"/>
<reference evidence="6" key="2">
    <citation type="submission" date="2021-04" db="EMBL/GenBank/DDBJ databases">
        <authorList>
            <person name="Gilroy R."/>
        </authorList>
    </citation>
    <scope>NUCLEOTIDE SEQUENCE</scope>
    <source>
        <strain evidence="6">CHK192-19661</strain>
    </source>
</reference>
<comment type="caution">
    <text evidence="6">The sequence shown here is derived from an EMBL/GenBank/DDBJ whole genome shotgun (WGS) entry which is preliminary data.</text>
</comment>
<dbReference type="PROSITE" id="PS00666">
    <property type="entry name" value="DHDPS_2"/>
    <property type="match status" value="1"/>
</dbReference>
<evidence type="ECO:0000256" key="4">
    <source>
        <dbReference type="PIRSR" id="PIRSR001365-1"/>
    </source>
</evidence>
<dbReference type="PRINTS" id="PR00146">
    <property type="entry name" value="DHPICSNTHASE"/>
</dbReference>
<dbReference type="AlphaFoldDB" id="A0A9D2IIJ2"/>
<dbReference type="GO" id="GO:0008747">
    <property type="term" value="F:N-acetylneuraminate lyase activity"/>
    <property type="evidence" value="ECO:0007669"/>
    <property type="project" value="TreeGrafter"/>
</dbReference>
<evidence type="ECO:0000313" key="6">
    <source>
        <dbReference type="EMBL" id="HIZ10392.1"/>
    </source>
</evidence>
<comment type="similarity">
    <text evidence="3">Belongs to the DapA family.</text>
</comment>
<dbReference type="PIRSF" id="PIRSF001365">
    <property type="entry name" value="DHDPS"/>
    <property type="match status" value="1"/>
</dbReference>
<organism evidence="6 7">
    <name type="scientific">Candidatus Borkfalkia avicola</name>
    <dbReference type="NCBI Taxonomy" id="2838503"/>
    <lineage>
        <taxon>Bacteria</taxon>
        <taxon>Bacillati</taxon>
        <taxon>Bacillota</taxon>
        <taxon>Clostridia</taxon>
        <taxon>Christensenellales</taxon>
        <taxon>Christensenellaceae</taxon>
        <taxon>Candidatus Borkfalkia</taxon>
    </lineage>
</organism>
<dbReference type="CDD" id="cd00408">
    <property type="entry name" value="DHDPS-like"/>
    <property type="match status" value="1"/>
</dbReference>
<name>A0A9D2IIJ2_9FIRM</name>
<dbReference type="GO" id="GO:0005829">
    <property type="term" value="C:cytosol"/>
    <property type="evidence" value="ECO:0007669"/>
    <property type="project" value="TreeGrafter"/>
</dbReference>
<dbReference type="Gene3D" id="3.20.20.70">
    <property type="entry name" value="Aldolase class I"/>
    <property type="match status" value="1"/>
</dbReference>
<dbReference type="Proteomes" id="UP000824025">
    <property type="component" value="Unassembled WGS sequence"/>
</dbReference>
<feature type="binding site" evidence="5">
    <location>
        <position position="200"/>
    </location>
    <ligand>
        <name>pyruvate</name>
        <dbReference type="ChEBI" id="CHEBI:15361"/>
    </ligand>
</feature>
<dbReference type="InterPro" id="IPR020625">
    <property type="entry name" value="Schiff_base-form_aldolases_AS"/>
</dbReference>
<evidence type="ECO:0000256" key="2">
    <source>
        <dbReference type="ARBA" id="ARBA00023270"/>
    </source>
</evidence>
<dbReference type="InterPro" id="IPR002220">
    <property type="entry name" value="DapA-like"/>
</dbReference>
<accession>A0A9D2IIJ2</accession>